<dbReference type="AlphaFoldDB" id="D1CHG3"/>
<dbReference type="InterPro" id="IPR036705">
    <property type="entry name" value="Ribosyl_crysJ1_sf"/>
</dbReference>
<gene>
    <name evidence="4" type="ordered locus">Tter_2285</name>
</gene>
<dbReference type="PANTHER" id="PTHR16222:SF24">
    <property type="entry name" value="ADP-RIBOSYLHYDROLASE ARH3"/>
    <property type="match status" value="1"/>
</dbReference>
<dbReference type="GO" id="GO:0046872">
    <property type="term" value="F:metal ion binding"/>
    <property type="evidence" value="ECO:0007669"/>
    <property type="project" value="UniProtKB-KW"/>
</dbReference>
<sequence>MSRLRAAGALYGLAIGDALGMPTQMLPREQVRSLLGDVRWFEAGPSANPISAGQPAGKVTDDTEQALIVARLLVQGDGRLDVSLFVQELLAWTREAEADGSEQLGPSSRRALEAVARGVAPSQAGSRGDTNGAAMRIAPVGICVPPEPLSRLVDRVEQVCLPTHHTGLAIAGAAAVAAVVSVGVEGGSFEEGLQLALRAAQLGQQRGHYVAGPSVAERISWAVSLVKPLDESSAQERIYDLVGTGVLTQESVPAAFALASLYADDPWEGCLAAASLGGDSDTIGAITGAMLGACCGESAFPSKALALVREVNSLYVDELVAALLSLRQSIVGR</sequence>
<evidence type="ECO:0000256" key="1">
    <source>
        <dbReference type="ARBA" id="ARBA00010702"/>
    </source>
</evidence>
<dbReference type="OrthoDB" id="9798107at2"/>
<dbReference type="KEGG" id="ttr:Tter_2285"/>
<evidence type="ECO:0000313" key="5">
    <source>
        <dbReference type="Proteomes" id="UP000000323"/>
    </source>
</evidence>
<dbReference type="HOGENOM" id="CLU_024566_3_0_0"/>
<dbReference type="RefSeq" id="WP_012876215.1">
    <property type="nucleotide sequence ID" value="NC_013526.1"/>
</dbReference>
<protein>
    <submittedName>
        <fullName evidence="4">ADP-ribosylation/Crystallin J1</fullName>
    </submittedName>
</protein>
<accession>D1CHG3</accession>
<evidence type="ECO:0000313" key="4">
    <source>
        <dbReference type="EMBL" id="ACZ43184.1"/>
    </source>
</evidence>
<dbReference type="PANTHER" id="PTHR16222">
    <property type="entry name" value="ADP-RIBOSYLGLYCOHYDROLASE"/>
    <property type="match status" value="1"/>
</dbReference>
<evidence type="ECO:0000256" key="3">
    <source>
        <dbReference type="PIRSR" id="PIRSR605502-1"/>
    </source>
</evidence>
<dbReference type="Gene3D" id="1.10.4080.10">
    <property type="entry name" value="ADP-ribosylation/Crystallin J1"/>
    <property type="match status" value="1"/>
</dbReference>
<feature type="binding site" evidence="3">
    <location>
        <position position="60"/>
    </location>
    <ligand>
        <name>Mg(2+)</name>
        <dbReference type="ChEBI" id="CHEBI:18420"/>
        <label>1</label>
    </ligand>
</feature>
<dbReference type="Proteomes" id="UP000000323">
    <property type="component" value="Chromosome 2"/>
</dbReference>
<feature type="binding site" evidence="3">
    <location>
        <position position="281"/>
    </location>
    <ligand>
        <name>Mg(2+)</name>
        <dbReference type="ChEBI" id="CHEBI:18420"/>
        <label>1</label>
    </ligand>
</feature>
<dbReference type="Pfam" id="PF03747">
    <property type="entry name" value="ADP_ribosyl_GH"/>
    <property type="match status" value="1"/>
</dbReference>
<name>D1CHG3_THET1</name>
<dbReference type="GO" id="GO:0016787">
    <property type="term" value="F:hydrolase activity"/>
    <property type="evidence" value="ECO:0007669"/>
    <property type="project" value="UniProtKB-KW"/>
</dbReference>
<comment type="cofactor">
    <cofactor evidence="3">
        <name>Mg(2+)</name>
        <dbReference type="ChEBI" id="CHEBI:18420"/>
    </cofactor>
    <text evidence="3">Binds 2 magnesium ions per subunit.</text>
</comment>
<feature type="binding site" evidence="3">
    <location>
        <position position="61"/>
    </location>
    <ligand>
        <name>Mg(2+)</name>
        <dbReference type="ChEBI" id="CHEBI:18420"/>
        <label>1</label>
    </ligand>
</feature>
<dbReference type="STRING" id="525904.Tter_2285"/>
<dbReference type="InterPro" id="IPR005502">
    <property type="entry name" value="Ribosyl_crysJ1"/>
</dbReference>
<dbReference type="eggNOG" id="COG1397">
    <property type="taxonomic scope" value="Bacteria"/>
</dbReference>
<organism evidence="4 5">
    <name type="scientific">Thermobaculum terrenum (strain ATCC BAA-798 / CCMEE 7001 / YNP1)</name>
    <dbReference type="NCBI Taxonomy" id="525904"/>
    <lineage>
        <taxon>Bacteria</taxon>
        <taxon>Bacillati</taxon>
        <taxon>Chloroflexota</taxon>
        <taxon>Chloroflexia</taxon>
        <taxon>Candidatus Thermobaculales</taxon>
        <taxon>Candidatus Thermobaculaceae</taxon>
        <taxon>Thermobaculum</taxon>
    </lineage>
</organism>
<evidence type="ECO:0000256" key="2">
    <source>
        <dbReference type="ARBA" id="ARBA00022801"/>
    </source>
</evidence>
<feature type="binding site" evidence="3">
    <location>
        <position position="62"/>
    </location>
    <ligand>
        <name>Mg(2+)</name>
        <dbReference type="ChEBI" id="CHEBI:18420"/>
        <label>1</label>
    </ligand>
</feature>
<proteinExistence type="inferred from homology"/>
<feature type="binding site" evidence="3">
    <location>
        <position position="282"/>
    </location>
    <ligand>
        <name>Mg(2+)</name>
        <dbReference type="ChEBI" id="CHEBI:18420"/>
        <label>1</label>
    </ligand>
</feature>
<dbReference type="SUPFAM" id="SSF101478">
    <property type="entry name" value="ADP-ribosylglycohydrolase"/>
    <property type="match status" value="1"/>
</dbReference>
<keyword evidence="3" id="KW-0479">Metal-binding</keyword>
<dbReference type="InterPro" id="IPR050792">
    <property type="entry name" value="ADP-ribosylglycohydrolase"/>
</dbReference>
<reference evidence="5" key="1">
    <citation type="journal article" date="2010" name="Stand. Genomic Sci.">
        <title>Complete genome sequence of 'Thermobaculum terrenum' type strain (YNP1).</title>
        <authorList>
            <person name="Kiss H."/>
            <person name="Cleland D."/>
            <person name="Lapidus A."/>
            <person name="Lucas S."/>
            <person name="Glavina Del Rio T."/>
            <person name="Nolan M."/>
            <person name="Tice H."/>
            <person name="Han C."/>
            <person name="Goodwin L."/>
            <person name="Pitluck S."/>
            <person name="Liolios K."/>
            <person name="Ivanova N."/>
            <person name="Mavromatis K."/>
            <person name="Ovchinnikova G."/>
            <person name="Pati A."/>
            <person name="Chen A."/>
            <person name="Palaniappan K."/>
            <person name="Land M."/>
            <person name="Hauser L."/>
            <person name="Chang Y."/>
            <person name="Jeffries C."/>
            <person name="Lu M."/>
            <person name="Brettin T."/>
            <person name="Detter J."/>
            <person name="Goker M."/>
            <person name="Tindall B."/>
            <person name="Beck B."/>
            <person name="McDermott T."/>
            <person name="Woyke T."/>
            <person name="Bristow J."/>
            <person name="Eisen J."/>
            <person name="Markowitz V."/>
            <person name="Hugenholtz P."/>
            <person name="Kyrpides N."/>
            <person name="Klenk H."/>
            <person name="Cheng J."/>
        </authorList>
    </citation>
    <scope>NUCLEOTIDE SEQUENCE [LARGE SCALE GENOMIC DNA]</scope>
    <source>
        <strain evidence="5">ATCC BAA-798 / YNP1</strain>
    </source>
</reference>
<feature type="binding site" evidence="3">
    <location>
        <position position="279"/>
    </location>
    <ligand>
        <name>Mg(2+)</name>
        <dbReference type="ChEBI" id="CHEBI:18420"/>
        <label>1</label>
    </ligand>
</feature>
<comment type="similarity">
    <text evidence="1">Belongs to the ADP-ribosylglycohydrolase family.</text>
</comment>
<dbReference type="EMBL" id="CP001826">
    <property type="protein sequence ID" value="ACZ43184.1"/>
    <property type="molecule type" value="Genomic_DNA"/>
</dbReference>
<keyword evidence="2" id="KW-0378">Hydrolase</keyword>
<keyword evidence="5" id="KW-1185">Reference proteome</keyword>
<keyword evidence="3" id="KW-0460">Magnesium</keyword>